<dbReference type="PANTHER" id="PTHR38695:SF1">
    <property type="entry name" value="AMINO ACID PERMEASE_ SLC12A DOMAIN-CONTAINING PROTEIN"/>
    <property type="match status" value="1"/>
</dbReference>
<dbReference type="Pfam" id="PF17648">
    <property type="entry name" value="Luciferase"/>
    <property type="match status" value="1"/>
</dbReference>
<name>A0ABR3VWA7_9PEZI</name>
<dbReference type="EMBL" id="JAWRVE010000260">
    <property type="protein sequence ID" value="KAL1846683.1"/>
    <property type="molecule type" value="Genomic_DNA"/>
</dbReference>
<dbReference type="InterPro" id="IPR048273">
    <property type="entry name" value="Luciferase"/>
</dbReference>
<protein>
    <recommendedName>
        <fullName evidence="1">Luciferase domain-containing protein</fullName>
    </recommendedName>
</protein>
<proteinExistence type="predicted"/>
<accession>A0ABR3VWA7</accession>
<feature type="domain" description="Luciferase" evidence="1">
    <location>
        <begin position="179"/>
        <end position="246"/>
    </location>
</feature>
<comment type="caution">
    <text evidence="2">The sequence shown here is derived from an EMBL/GenBank/DDBJ whole genome shotgun (WGS) entry which is preliminary data.</text>
</comment>
<dbReference type="PANTHER" id="PTHR38695">
    <property type="entry name" value="AMINO ACID PERMEASE_ SLC12A DOMAIN-CONTAINING PROTEIN"/>
    <property type="match status" value="1"/>
</dbReference>
<evidence type="ECO:0000313" key="2">
    <source>
        <dbReference type="EMBL" id="KAL1846683.1"/>
    </source>
</evidence>
<dbReference type="Proteomes" id="UP001583177">
    <property type="component" value="Unassembled WGS sequence"/>
</dbReference>
<sequence length="265" mass="29138">MDILQATSSYLSTRPLLSTTVALSLGGAFIAYRDYRAYIAFGPHGLPDTFWGWLTQLRMSLKSRKDTTVPAPYDLDAVAGPHDRESFLPITAVGGLSWRPGNNAPKVPGFVAPQRQLNDTASPARKTAMFAYLDALVAANGEALQVQTSVLEGPVPAMGARNFAELDKRNQPKILQSTRGEMCHIHPPDGSTHLIMSLFDQRRVIELGWGRRHRLSGGGMLPWNYTFIYAPRDEEELAVWKRIVYAGASFSCASFAQIRAADMGV</sequence>
<gene>
    <name evidence="2" type="ORF">Daus18300_014171</name>
</gene>
<dbReference type="InterPro" id="IPR040841">
    <property type="entry name" value="Luciferase_dom"/>
</dbReference>
<keyword evidence="3" id="KW-1185">Reference proteome</keyword>
<evidence type="ECO:0000313" key="3">
    <source>
        <dbReference type="Proteomes" id="UP001583177"/>
    </source>
</evidence>
<evidence type="ECO:0000259" key="1">
    <source>
        <dbReference type="Pfam" id="PF17648"/>
    </source>
</evidence>
<reference evidence="2 3" key="1">
    <citation type="journal article" date="2024" name="IMA Fungus">
        <title>IMA Genome - F19 : A genome assembly and annotation guide to empower mycologists, including annotated draft genome sequences of Ceratocystis pirilliformis, Diaporthe australafricana, Fusarium ophioides, Paecilomyces lecythidis, and Sporothrix stenoceras.</title>
        <authorList>
            <person name="Aylward J."/>
            <person name="Wilson A.M."/>
            <person name="Visagie C.M."/>
            <person name="Spraker J."/>
            <person name="Barnes I."/>
            <person name="Buitendag C."/>
            <person name="Ceriani C."/>
            <person name="Del Mar Angel L."/>
            <person name="du Plessis D."/>
            <person name="Fuchs T."/>
            <person name="Gasser K."/>
            <person name="Kramer D."/>
            <person name="Li W."/>
            <person name="Munsamy K."/>
            <person name="Piso A."/>
            <person name="Price J.L."/>
            <person name="Sonnekus B."/>
            <person name="Thomas C."/>
            <person name="van der Nest A."/>
            <person name="van Dijk A."/>
            <person name="van Heerden A."/>
            <person name="van Vuuren N."/>
            <person name="Yilmaz N."/>
            <person name="Duong T.A."/>
            <person name="van der Merwe N.A."/>
            <person name="Wingfield M.J."/>
            <person name="Wingfield B.D."/>
        </authorList>
    </citation>
    <scope>NUCLEOTIDE SEQUENCE [LARGE SCALE GENOMIC DNA]</scope>
    <source>
        <strain evidence="2 3">CMW 18300</strain>
    </source>
</reference>
<organism evidence="2 3">
    <name type="scientific">Diaporthe australafricana</name>
    <dbReference type="NCBI Taxonomy" id="127596"/>
    <lineage>
        <taxon>Eukaryota</taxon>
        <taxon>Fungi</taxon>
        <taxon>Dikarya</taxon>
        <taxon>Ascomycota</taxon>
        <taxon>Pezizomycotina</taxon>
        <taxon>Sordariomycetes</taxon>
        <taxon>Sordariomycetidae</taxon>
        <taxon>Diaporthales</taxon>
        <taxon>Diaporthaceae</taxon>
        <taxon>Diaporthe</taxon>
    </lineage>
</organism>